<reference evidence="7" key="1">
    <citation type="journal article" date="2013" name="Genome Biol. Evol.">
        <title>Punctuated emergences of genetic and phenotypic innovations in eumetazoan, bilaterian, euteleostome, and hominidae ancestors.</title>
        <authorList>
            <person name="Wenger Y."/>
            <person name="Galliot B."/>
        </authorList>
    </citation>
    <scope>NUCLEOTIDE SEQUENCE</scope>
    <source>
        <tissue evidence="7">Whole animals</tissue>
    </source>
</reference>
<dbReference type="PROSITE" id="PS51263">
    <property type="entry name" value="ADF_H"/>
    <property type="match status" value="1"/>
</dbReference>
<comment type="subcellular location">
    <subcellularLocation>
        <location evidence="2">Cytoplasm</location>
    </subcellularLocation>
    <subcellularLocation>
        <location evidence="1">Nucleus</location>
    </subcellularLocation>
</comment>
<gene>
    <name evidence="7" type="primary">GMFB</name>
</gene>
<keyword evidence="4" id="KW-0963">Cytoplasm</keyword>
<dbReference type="GO" id="GO:0003779">
    <property type="term" value="F:actin binding"/>
    <property type="evidence" value="ECO:0007669"/>
    <property type="project" value="InterPro"/>
</dbReference>
<organism evidence="7">
    <name type="scientific">Hydra vulgaris</name>
    <name type="common">Hydra</name>
    <name type="synonym">Hydra attenuata</name>
    <dbReference type="NCBI Taxonomy" id="6087"/>
    <lineage>
        <taxon>Eukaryota</taxon>
        <taxon>Metazoa</taxon>
        <taxon>Cnidaria</taxon>
        <taxon>Hydrozoa</taxon>
        <taxon>Hydroidolina</taxon>
        <taxon>Anthoathecata</taxon>
        <taxon>Aplanulata</taxon>
        <taxon>Hydridae</taxon>
        <taxon>Hydra</taxon>
    </lineage>
</organism>
<dbReference type="InterPro" id="IPR029006">
    <property type="entry name" value="ADF-H/Gelsolin-like_dom_sf"/>
</dbReference>
<dbReference type="GO" id="GO:0005634">
    <property type="term" value="C:nucleus"/>
    <property type="evidence" value="ECO:0007669"/>
    <property type="project" value="UniProtKB-SubCell"/>
</dbReference>
<dbReference type="InterPro" id="IPR011171">
    <property type="entry name" value="GMF"/>
</dbReference>
<dbReference type="Gene3D" id="3.40.20.10">
    <property type="entry name" value="Severin"/>
    <property type="match status" value="1"/>
</dbReference>
<dbReference type="EMBL" id="HAAD01004390">
    <property type="protein sequence ID" value="CDG70622.1"/>
    <property type="molecule type" value="mRNA"/>
</dbReference>
<protein>
    <submittedName>
        <fullName evidence="7">Glia maturation factor beta</fullName>
    </submittedName>
</protein>
<dbReference type="SUPFAM" id="SSF55753">
    <property type="entry name" value="Actin depolymerizing proteins"/>
    <property type="match status" value="1"/>
</dbReference>
<evidence type="ECO:0000256" key="3">
    <source>
        <dbReference type="ARBA" id="ARBA00010055"/>
    </source>
</evidence>
<dbReference type="Pfam" id="PF00241">
    <property type="entry name" value="Cofilin_ADF"/>
    <property type="match status" value="1"/>
</dbReference>
<dbReference type="GO" id="GO:0034316">
    <property type="term" value="P:negative regulation of Arp2/3 complex-mediated actin nucleation"/>
    <property type="evidence" value="ECO:0007669"/>
    <property type="project" value="TreeGrafter"/>
</dbReference>
<name>T2MF99_HYDVU</name>
<feature type="domain" description="ADF-H" evidence="6">
    <location>
        <begin position="43"/>
        <end position="176"/>
    </location>
</feature>
<dbReference type="AlphaFoldDB" id="T2MF99"/>
<evidence type="ECO:0000256" key="5">
    <source>
        <dbReference type="ARBA" id="ARBA00023242"/>
    </source>
</evidence>
<evidence type="ECO:0000259" key="6">
    <source>
        <dbReference type="PROSITE" id="PS51263"/>
    </source>
</evidence>
<dbReference type="InterPro" id="IPR002108">
    <property type="entry name" value="ADF-H"/>
</dbReference>
<comment type="similarity">
    <text evidence="3">Belongs to the actin-binding proteins ADF family. GMF subfamily.</text>
</comment>
<evidence type="ECO:0000256" key="4">
    <source>
        <dbReference type="ARBA" id="ARBA00022490"/>
    </source>
</evidence>
<dbReference type="GO" id="GO:0071933">
    <property type="term" value="F:Arp2/3 complex binding"/>
    <property type="evidence" value="ECO:0007669"/>
    <property type="project" value="InterPro"/>
</dbReference>
<dbReference type="PANTHER" id="PTHR11249:SF2">
    <property type="entry name" value="GLIA MATURATION FACTOR"/>
    <property type="match status" value="1"/>
</dbReference>
<evidence type="ECO:0000256" key="1">
    <source>
        <dbReference type="ARBA" id="ARBA00004123"/>
    </source>
</evidence>
<keyword evidence="5" id="KW-0539">Nucleus</keyword>
<accession>T2MF99</accession>
<evidence type="ECO:0000313" key="7">
    <source>
        <dbReference type="EMBL" id="CDG70622.1"/>
    </source>
</evidence>
<dbReference type="SMART" id="SM00102">
    <property type="entry name" value="ADF"/>
    <property type="match status" value="1"/>
</dbReference>
<evidence type="ECO:0000256" key="2">
    <source>
        <dbReference type="ARBA" id="ARBA00004496"/>
    </source>
</evidence>
<proteinExistence type="evidence at transcript level"/>
<dbReference type="CDD" id="cd11283">
    <property type="entry name" value="ADF_GMF-beta_like"/>
    <property type="match status" value="1"/>
</dbReference>
<feature type="non-terminal residue" evidence="7">
    <location>
        <position position="1"/>
    </location>
</feature>
<dbReference type="PANTHER" id="PTHR11249">
    <property type="entry name" value="GLIAL FACTOR NATURATION FACTOR"/>
    <property type="match status" value="1"/>
</dbReference>
<dbReference type="OrthoDB" id="3919494at2759"/>
<sequence>ICRPQSLGFKLCRPDSVLSSPIICRPVESRGFVFVSTKMASPSVCELSADLKAALKKFRFRKGETFAALVMKIDPEKLLVVEDEMYEDISFEDFVSELPDHSPRYVVISFRKAHQNGRVSYPLCFIFVSPQGAKTELQIMYAGSKTGVVNELGLTKVFEVRDVEELTEEWINSKLDLISNH</sequence>
<dbReference type="FunFam" id="3.40.20.10:FF:000026">
    <property type="entry name" value="Glia maturation factor"/>
    <property type="match status" value="1"/>
</dbReference>
<dbReference type="GO" id="GO:0071846">
    <property type="term" value="P:actin filament debranching"/>
    <property type="evidence" value="ECO:0007669"/>
    <property type="project" value="InterPro"/>
</dbReference>
<dbReference type="GO" id="GO:0030864">
    <property type="term" value="C:cortical actin cytoskeleton"/>
    <property type="evidence" value="ECO:0007669"/>
    <property type="project" value="TreeGrafter"/>
</dbReference>